<evidence type="ECO:0000313" key="1">
    <source>
        <dbReference type="EMBL" id="RHK30734.1"/>
    </source>
</evidence>
<accession>A0A415G269</accession>
<comment type="caution">
    <text evidence="1">The sequence shown here is derived from an EMBL/GenBank/DDBJ whole genome shotgun (WGS) entry which is preliminary data.</text>
</comment>
<dbReference type="EMBL" id="QRNJ01000172">
    <property type="protein sequence ID" value="RHK30734.1"/>
    <property type="molecule type" value="Genomic_DNA"/>
</dbReference>
<name>A0A415G269_9FIRM</name>
<sequence length="70" mass="8183">MKKFEKVNQSNIFLYHIIKKLIFLQIHNILENPQISNMNSDFVPISTVSQKREPIPYICGLGAKFGYERV</sequence>
<organism evidence="1 2">
    <name type="scientific">Anaerobutyricum hallii</name>
    <dbReference type="NCBI Taxonomy" id="39488"/>
    <lineage>
        <taxon>Bacteria</taxon>
        <taxon>Bacillati</taxon>
        <taxon>Bacillota</taxon>
        <taxon>Clostridia</taxon>
        <taxon>Lachnospirales</taxon>
        <taxon>Lachnospiraceae</taxon>
        <taxon>Anaerobutyricum</taxon>
    </lineage>
</organism>
<reference evidence="1 2" key="1">
    <citation type="submission" date="2018-08" db="EMBL/GenBank/DDBJ databases">
        <title>A genome reference for cultivated species of the human gut microbiota.</title>
        <authorList>
            <person name="Zou Y."/>
            <person name="Xue W."/>
            <person name="Luo G."/>
        </authorList>
    </citation>
    <scope>NUCLEOTIDE SEQUENCE [LARGE SCALE GENOMIC DNA]</scope>
    <source>
        <strain evidence="1 2">AF45-14BH</strain>
    </source>
</reference>
<proteinExistence type="predicted"/>
<gene>
    <name evidence="1" type="ORF">DW068_17825</name>
</gene>
<protein>
    <submittedName>
        <fullName evidence="1">Uncharacterized protein</fullName>
    </submittedName>
</protein>
<evidence type="ECO:0000313" key="2">
    <source>
        <dbReference type="Proteomes" id="UP000283497"/>
    </source>
</evidence>
<dbReference type="AlphaFoldDB" id="A0A415G269"/>
<dbReference type="Proteomes" id="UP000283497">
    <property type="component" value="Unassembled WGS sequence"/>
</dbReference>